<reference evidence="2" key="1">
    <citation type="submission" date="2021-09" db="EMBL/GenBank/DDBJ databases">
        <authorList>
            <consortium name="AG Swart"/>
            <person name="Singh M."/>
            <person name="Singh A."/>
            <person name="Seah K."/>
            <person name="Emmerich C."/>
        </authorList>
    </citation>
    <scope>NUCLEOTIDE SEQUENCE</scope>
    <source>
        <strain evidence="2">ATCC30299</strain>
    </source>
</reference>
<keyword evidence="3" id="KW-1185">Reference proteome</keyword>
<dbReference type="AlphaFoldDB" id="A0AAU9J112"/>
<dbReference type="Proteomes" id="UP001162131">
    <property type="component" value="Unassembled WGS sequence"/>
</dbReference>
<sequence>MSKKVLSKSAISYRDIDNFSYREERKKLFNVSKSRHPVLQVFKKSKSNKTDTNLPVRTNSVHTPKRPAHSRLLTYLYAAASPSTSPSNKIANSSFSMDKSPASVSFDAGICPLSSSLKSRRLLSRHSNSQYKDQCLNFFQTTQNQSLDETFQIKNTELLRHYQELKQPAVPLIFNDKPGNTPFTNELLKKIYIADSPSTNREEKTVNKFHKIRSRPRSSYVNHNKIIGIGSSCLKSKNSFSFEVTNPLIIFDQSEFYISSNSVIKK</sequence>
<comment type="caution">
    <text evidence="2">The sequence shown here is derived from an EMBL/GenBank/DDBJ whole genome shotgun (WGS) entry which is preliminary data.</text>
</comment>
<dbReference type="EMBL" id="CAJZBQ010000020">
    <property type="protein sequence ID" value="CAG9318031.1"/>
    <property type="molecule type" value="Genomic_DNA"/>
</dbReference>
<protein>
    <submittedName>
        <fullName evidence="2">Uncharacterized protein</fullName>
    </submittedName>
</protein>
<proteinExistence type="predicted"/>
<feature type="region of interest" description="Disordered" evidence="1">
    <location>
        <begin position="46"/>
        <end position="65"/>
    </location>
</feature>
<feature type="compositionally biased region" description="Polar residues" evidence="1">
    <location>
        <begin position="50"/>
        <end position="62"/>
    </location>
</feature>
<accession>A0AAU9J112</accession>
<name>A0AAU9J112_9CILI</name>
<organism evidence="2 3">
    <name type="scientific">Blepharisma stoltei</name>
    <dbReference type="NCBI Taxonomy" id="1481888"/>
    <lineage>
        <taxon>Eukaryota</taxon>
        <taxon>Sar</taxon>
        <taxon>Alveolata</taxon>
        <taxon>Ciliophora</taxon>
        <taxon>Postciliodesmatophora</taxon>
        <taxon>Heterotrichea</taxon>
        <taxon>Heterotrichida</taxon>
        <taxon>Blepharismidae</taxon>
        <taxon>Blepharisma</taxon>
    </lineage>
</organism>
<evidence type="ECO:0000313" key="2">
    <source>
        <dbReference type="EMBL" id="CAG9318031.1"/>
    </source>
</evidence>
<evidence type="ECO:0000313" key="3">
    <source>
        <dbReference type="Proteomes" id="UP001162131"/>
    </source>
</evidence>
<evidence type="ECO:0000256" key="1">
    <source>
        <dbReference type="SAM" id="MobiDB-lite"/>
    </source>
</evidence>
<gene>
    <name evidence="2" type="ORF">BSTOLATCC_MIC20515</name>
</gene>